<gene>
    <name evidence="1" type="ORF">NDN08_004686</name>
</gene>
<sequence length="665" mass="75609">MAFVMFRRWIKFQDKELSAWWKDHSSRWMVFLFISILICSLAVEGEGVTVGLERLKLAVKRDEILVKCENLFVDVGVRSGEGLLDFVDEGGITASWMSSISADPRSFCVEAFEADERFRQELEETGRWIRNKLQNLDVRVGAILSNSRGTTRLTLTSQTVAEYTVSNISGHVVYNAEQVASINQNREASRRSLIVEDLRDVLSRNRLAEGGFIAIRFQCSCEDAVSYLRMLINDSKLCFSVDKVFLQVIDTQTLLVREGQSSTHSDLTSELEDLAQLMHRSSGCDVDVEIEYEMITPQNEVQGDHDVVYAVLSGDTTLNERGCWAASTWMKGVPRGRAAFFTNDQLDPKSEFAECLNGHVAVVAKPAFPDIEKLPDNMQSWSHLVRVRMSWDLLMKNDPSAKYLILIDDDTFPFTDTIGSELPQHLSWDKMRWGGALEVVRVDNGDDTSFKEQLRRMHRADGKDCRFEEEPEVEGLAACNKTFCFACPSIPQGGFVVMSRALVEAVRPHVEECEFETQGFCKQCGSQRLYYCLLNRVNATRAVALRGVFRLPWMYEAHQAPAQKVNYPLSFHGLKESAYDLHTGSGAMDFQELYRMVKQARRRAAVKAGDEYVTLDDVNFHISCDGKGYFHNESCYATFRQDRNKCKLGDFTSWVPEWPEQNVYS</sequence>
<protein>
    <submittedName>
        <fullName evidence="1">Uncharacterized protein</fullName>
    </submittedName>
</protein>
<dbReference type="Proteomes" id="UP001157974">
    <property type="component" value="Unassembled WGS sequence"/>
</dbReference>
<name>A0AAV8UR09_9RHOD</name>
<proteinExistence type="predicted"/>
<comment type="caution">
    <text evidence="1">The sequence shown here is derived from an EMBL/GenBank/DDBJ whole genome shotgun (WGS) entry which is preliminary data.</text>
</comment>
<reference evidence="1 2" key="1">
    <citation type="journal article" date="2023" name="Nat. Commun.">
        <title>Origin of minicircular mitochondrial genomes in red algae.</title>
        <authorList>
            <person name="Lee Y."/>
            <person name="Cho C.H."/>
            <person name="Lee Y.M."/>
            <person name="Park S.I."/>
            <person name="Yang J.H."/>
            <person name="West J.A."/>
            <person name="Bhattacharya D."/>
            <person name="Yoon H.S."/>
        </authorList>
    </citation>
    <scope>NUCLEOTIDE SEQUENCE [LARGE SCALE GENOMIC DNA]</scope>
    <source>
        <strain evidence="1 2">CCMP1338</strain>
        <tissue evidence="1">Whole cell</tissue>
    </source>
</reference>
<evidence type="ECO:0000313" key="1">
    <source>
        <dbReference type="EMBL" id="KAJ8903582.1"/>
    </source>
</evidence>
<evidence type="ECO:0000313" key="2">
    <source>
        <dbReference type="Proteomes" id="UP001157974"/>
    </source>
</evidence>
<keyword evidence="2" id="KW-1185">Reference proteome</keyword>
<dbReference type="AlphaFoldDB" id="A0AAV8UR09"/>
<dbReference type="Gene3D" id="3.90.550.50">
    <property type="match status" value="1"/>
</dbReference>
<dbReference type="EMBL" id="JAMWBK010000007">
    <property type="protein sequence ID" value="KAJ8903582.1"/>
    <property type="molecule type" value="Genomic_DNA"/>
</dbReference>
<accession>A0AAV8UR09</accession>
<organism evidence="1 2">
    <name type="scientific">Rhodosorus marinus</name>
    <dbReference type="NCBI Taxonomy" id="101924"/>
    <lineage>
        <taxon>Eukaryota</taxon>
        <taxon>Rhodophyta</taxon>
        <taxon>Stylonematophyceae</taxon>
        <taxon>Stylonematales</taxon>
        <taxon>Stylonemataceae</taxon>
        <taxon>Rhodosorus</taxon>
    </lineage>
</organism>